<sequence length="33" mass="3791">MGPFIPTKNISCFRGLTEAYKGTCKNSRYLCYK</sequence>
<dbReference type="EMBL" id="BK014684">
    <property type="protein sequence ID" value="DAD67732.1"/>
    <property type="molecule type" value="Genomic_DNA"/>
</dbReference>
<name>A0A8S5LCJ4_9CAUD</name>
<accession>A0A8S5LCJ4</accession>
<evidence type="ECO:0000313" key="1">
    <source>
        <dbReference type="EMBL" id="DAD67732.1"/>
    </source>
</evidence>
<organism evidence="1">
    <name type="scientific">Myoviridae sp. ctULz28</name>
    <dbReference type="NCBI Taxonomy" id="2823547"/>
    <lineage>
        <taxon>Viruses</taxon>
        <taxon>Duplodnaviria</taxon>
        <taxon>Heunggongvirae</taxon>
        <taxon>Uroviricota</taxon>
        <taxon>Caudoviricetes</taxon>
    </lineage>
</organism>
<proteinExistence type="predicted"/>
<reference evidence="1" key="1">
    <citation type="journal article" date="2021" name="Proc. Natl. Acad. Sci. U.S.A.">
        <title>A Catalog of Tens of Thousands of Viruses from Human Metagenomes Reveals Hidden Associations with Chronic Diseases.</title>
        <authorList>
            <person name="Tisza M.J."/>
            <person name="Buck C.B."/>
        </authorList>
    </citation>
    <scope>NUCLEOTIDE SEQUENCE</scope>
    <source>
        <strain evidence="1">CtULz28</strain>
    </source>
</reference>
<protein>
    <submittedName>
        <fullName evidence="1">Uncharacterized protein</fullName>
    </submittedName>
</protein>